<sequence length="524" mass="60594">MLKKLLLFSAAAFFYLQPYAQNTGKLTWGDIEKRSRYMPSLATVMNGSGTDVISLGFIFQNRGMTPVLSRFDEKLNQLYEKELFASDKNINFNTIFNLNGNIVMFTKQYDKDEKFTTLQATQIDQTTLGVTNTKEVGKFDAISKRNQAGITVKPSPDKNYVMVMANAPYNKNENEKYFISVWDNKMNKAWEKMITLPYADKFVVVDEFRVSNEGEVYVMCKHYDKEVNRERIRENGESIPSYKYKFFIYGKDDARPREHTLDFQNKFVHDVSLEFNTDGNITMLGLYKNKYNSYISGSFMAIFDKNTKLITMKRMQEFSFDGILAMVKKDGNASLKTDDPGLYTRFRIMGTNKRNDGSVDLLTELNYEYIVRTYNSSTHSYSEYPVYVAEDIVVINYKKDGNVVYTRVPKAQKQAYMDHNISFKWMNQGNNLVLFYNDSKKNLNRDLEKGVRSWGNESNTEFVMAVVNDKGELQRQSLFSNKGMGVIAKIPSCESVSPNTLVIYAEKMHRLARTRCQLGCLRFD</sequence>
<keyword evidence="1" id="KW-0732">Signal</keyword>
<evidence type="ECO:0000256" key="1">
    <source>
        <dbReference type="SAM" id="SignalP"/>
    </source>
</evidence>
<comment type="caution">
    <text evidence="2">The sequence shown here is derived from an EMBL/GenBank/DDBJ whole genome shotgun (WGS) entry which is preliminary data.</text>
</comment>
<protein>
    <recommendedName>
        <fullName evidence="4">S9 family peptidase</fullName>
    </recommendedName>
</protein>
<organism evidence="2 3">
    <name type="scientific">Niastella soli</name>
    <dbReference type="NCBI Taxonomy" id="2821487"/>
    <lineage>
        <taxon>Bacteria</taxon>
        <taxon>Pseudomonadati</taxon>
        <taxon>Bacteroidota</taxon>
        <taxon>Chitinophagia</taxon>
        <taxon>Chitinophagales</taxon>
        <taxon>Chitinophagaceae</taxon>
        <taxon>Niastella</taxon>
    </lineage>
</organism>
<proteinExistence type="predicted"/>
<keyword evidence="3" id="KW-1185">Reference proteome</keyword>
<dbReference type="Proteomes" id="UP000677244">
    <property type="component" value="Unassembled WGS sequence"/>
</dbReference>
<name>A0ABS3YYB0_9BACT</name>
<evidence type="ECO:0000313" key="2">
    <source>
        <dbReference type="EMBL" id="MBO9202905.1"/>
    </source>
</evidence>
<feature type="signal peptide" evidence="1">
    <location>
        <begin position="1"/>
        <end position="20"/>
    </location>
</feature>
<evidence type="ECO:0000313" key="3">
    <source>
        <dbReference type="Proteomes" id="UP000677244"/>
    </source>
</evidence>
<accession>A0ABS3YYB0</accession>
<gene>
    <name evidence="2" type="ORF">J7I42_21625</name>
</gene>
<evidence type="ECO:0008006" key="4">
    <source>
        <dbReference type="Google" id="ProtNLM"/>
    </source>
</evidence>
<feature type="chain" id="PRO_5047132814" description="S9 family peptidase" evidence="1">
    <location>
        <begin position="21"/>
        <end position="524"/>
    </location>
</feature>
<dbReference type="EMBL" id="JAGHKO010000005">
    <property type="protein sequence ID" value="MBO9202905.1"/>
    <property type="molecule type" value="Genomic_DNA"/>
</dbReference>
<reference evidence="2 3" key="1">
    <citation type="submission" date="2021-03" db="EMBL/GenBank/DDBJ databases">
        <title>Assistant Professor.</title>
        <authorList>
            <person name="Huq M.A."/>
        </authorList>
    </citation>
    <scope>NUCLEOTIDE SEQUENCE [LARGE SCALE GENOMIC DNA]</scope>
    <source>
        <strain evidence="2 3">MAH-29</strain>
    </source>
</reference>